<dbReference type="PANTHER" id="PTHR43847">
    <property type="entry name" value="BLL3993 PROTEIN"/>
    <property type="match status" value="1"/>
</dbReference>
<feature type="transmembrane region" description="Helical" evidence="5">
    <location>
        <begin position="16"/>
        <end position="34"/>
    </location>
</feature>
<dbReference type="InterPro" id="IPR052527">
    <property type="entry name" value="Metal_cation-efflux_comp"/>
</dbReference>
<comment type="subcellular location">
    <subcellularLocation>
        <location evidence="1">Endomembrane system</location>
        <topology evidence="1">Multi-pass membrane protein</topology>
    </subcellularLocation>
</comment>
<reference evidence="6 7" key="1">
    <citation type="submission" date="2014-08" db="EMBL/GenBank/DDBJ databases">
        <title>Genomic and Phenotypic Diversity of Colwellia psychrerythraea strains from Disparate Marine Basins.</title>
        <authorList>
            <person name="Techtmann S.M."/>
            <person name="Stelling S.C."/>
            <person name="Utturkar S.M."/>
            <person name="Alshibli N."/>
            <person name="Harris A."/>
            <person name="Brown S.D."/>
            <person name="Hazen T.C."/>
        </authorList>
    </citation>
    <scope>NUCLEOTIDE SEQUENCE [LARGE SCALE GENOMIC DNA]</scope>
    <source>
        <strain evidence="6 7">ND2E</strain>
    </source>
</reference>
<dbReference type="GO" id="GO:0032259">
    <property type="term" value="P:methylation"/>
    <property type="evidence" value="ECO:0007669"/>
    <property type="project" value="UniProtKB-KW"/>
</dbReference>
<keyword evidence="3 5" id="KW-1133">Transmembrane helix</keyword>
<sequence>MLSDFFSSGIIEFTKVYLAVFYSIVAAFYTYRVVSKQRKSGKPLVFSGKLFCQTWWNHIVFRFFRISIWMVCLFRLFYPNIDNYLGMLNILELSPVIGLVLLTTGFLSTALIHCSLGKEWRSGIDPSGPTKVITSGAYQFSRNPMFVCIAVAQLGFFLAMPSVFSLLCLTIGLYTLNSQALEEEIHLSQKFPIEYAAYVAKVRRWV</sequence>
<feature type="transmembrane region" description="Helical" evidence="5">
    <location>
        <begin position="55"/>
        <end position="78"/>
    </location>
</feature>
<dbReference type="Proteomes" id="UP000029843">
    <property type="component" value="Unassembled WGS sequence"/>
</dbReference>
<dbReference type="InterPro" id="IPR007318">
    <property type="entry name" value="Phopholipid_MeTrfase"/>
</dbReference>
<dbReference type="OrthoDB" id="9811969at2"/>
<dbReference type="Pfam" id="PF04191">
    <property type="entry name" value="PEMT"/>
    <property type="match status" value="1"/>
</dbReference>
<organism evidence="6 7">
    <name type="scientific">Colwellia psychrerythraea</name>
    <name type="common">Vibrio psychroerythus</name>
    <dbReference type="NCBI Taxonomy" id="28229"/>
    <lineage>
        <taxon>Bacteria</taxon>
        <taxon>Pseudomonadati</taxon>
        <taxon>Pseudomonadota</taxon>
        <taxon>Gammaproteobacteria</taxon>
        <taxon>Alteromonadales</taxon>
        <taxon>Colwelliaceae</taxon>
        <taxon>Colwellia</taxon>
    </lineage>
</organism>
<keyword evidence="6" id="KW-0808">Transferase</keyword>
<protein>
    <submittedName>
        <fullName evidence="6">Phospholipid methyltransferase</fullName>
    </submittedName>
</protein>
<evidence type="ECO:0000256" key="2">
    <source>
        <dbReference type="ARBA" id="ARBA00022692"/>
    </source>
</evidence>
<dbReference type="GO" id="GO:0008168">
    <property type="term" value="F:methyltransferase activity"/>
    <property type="evidence" value="ECO:0007669"/>
    <property type="project" value="UniProtKB-KW"/>
</dbReference>
<dbReference type="PATRIC" id="fig|28229.4.peg.4457"/>
<feature type="transmembrane region" description="Helical" evidence="5">
    <location>
        <begin position="90"/>
        <end position="112"/>
    </location>
</feature>
<evidence type="ECO:0000256" key="1">
    <source>
        <dbReference type="ARBA" id="ARBA00004127"/>
    </source>
</evidence>
<accession>A0A099K7P4</accession>
<dbReference type="Gene3D" id="1.20.120.1630">
    <property type="match status" value="1"/>
</dbReference>
<proteinExistence type="predicted"/>
<keyword evidence="6" id="KW-0489">Methyltransferase</keyword>
<feature type="transmembrane region" description="Helical" evidence="5">
    <location>
        <begin position="146"/>
        <end position="174"/>
    </location>
</feature>
<dbReference type="AlphaFoldDB" id="A0A099K7P4"/>
<evidence type="ECO:0000313" key="6">
    <source>
        <dbReference type="EMBL" id="KGJ86396.1"/>
    </source>
</evidence>
<dbReference type="EMBL" id="JQED01000057">
    <property type="protein sequence ID" value="KGJ86396.1"/>
    <property type="molecule type" value="Genomic_DNA"/>
</dbReference>
<dbReference type="PANTHER" id="PTHR43847:SF1">
    <property type="entry name" value="BLL3993 PROTEIN"/>
    <property type="match status" value="1"/>
</dbReference>
<evidence type="ECO:0000313" key="7">
    <source>
        <dbReference type="Proteomes" id="UP000029843"/>
    </source>
</evidence>
<evidence type="ECO:0000256" key="4">
    <source>
        <dbReference type="ARBA" id="ARBA00023136"/>
    </source>
</evidence>
<keyword evidence="2 5" id="KW-0812">Transmembrane</keyword>
<keyword evidence="4 5" id="KW-0472">Membrane</keyword>
<dbReference type="GO" id="GO:0012505">
    <property type="term" value="C:endomembrane system"/>
    <property type="evidence" value="ECO:0007669"/>
    <property type="project" value="UniProtKB-SubCell"/>
</dbReference>
<gene>
    <name evidence="6" type="ORF">ND2E_0962</name>
</gene>
<comment type="caution">
    <text evidence="6">The sequence shown here is derived from an EMBL/GenBank/DDBJ whole genome shotgun (WGS) entry which is preliminary data.</text>
</comment>
<evidence type="ECO:0000256" key="5">
    <source>
        <dbReference type="SAM" id="Phobius"/>
    </source>
</evidence>
<dbReference type="RefSeq" id="WP_033096031.1">
    <property type="nucleotide sequence ID" value="NZ_JQED01000057.1"/>
</dbReference>
<name>A0A099K7P4_COLPS</name>
<evidence type="ECO:0000256" key="3">
    <source>
        <dbReference type="ARBA" id="ARBA00022989"/>
    </source>
</evidence>